<accession>A0ABW8J5A7</accession>
<dbReference type="PROSITE" id="PS51257">
    <property type="entry name" value="PROKAR_LIPOPROTEIN"/>
    <property type="match status" value="1"/>
</dbReference>
<evidence type="ECO:0000256" key="1">
    <source>
        <dbReference type="ARBA" id="ARBA00000971"/>
    </source>
</evidence>
<feature type="signal peptide" evidence="7">
    <location>
        <begin position="1"/>
        <end position="16"/>
    </location>
</feature>
<dbReference type="EMBL" id="JADIKK010000008">
    <property type="protein sequence ID" value="MFK2876765.1"/>
    <property type="molecule type" value="Genomic_DNA"/>
</dbReference>
<proteinExistence type="inferred from homology"/>
<evidence type="ECO:0000256" key="2">
    <source>
        <dbReference type="ARBA" id="ARBA00006577"/>
    </source>
</evidence>
<dbReference type="PROSITE" id="PS50059">
    <property type="entry name" value="FKBP_PPIASE"/>
    <property type="match status" value="1"/>
</dbReference>
<keyword evidence="4 5" id="KW-0413">Isomerase</keyword>
<evidence type="ECO:0000256" key="5">
    <source>
        <dbReference type="PROSITE-ProRule" id="PRU00277"/>
    </source>
</evidence>
<dbReference type="GO" id="GO:0016853">
    <property type="term" value="F:isomerase activity"/>
    <property type="evidence" value="ECO:0007669"/>
    <property type="project" value="UniProtKB-KW"/>
</dbReference>
<sequence>MRHRLALLAIAAVALAACNRIPPPPPLASHGQVDKLATIDTKTGTGPEAKPGMTVQVLYTGWLYDDRAKDKHGTKFDSTDDHGGQPFSFPLGQGQVIKGWDQGVAGMHVGGERTLLIPAELGYGARGAAEVIPPNASLVFDVKLVGVGQ</sequence>
<gene>
    <name evidence="9" type="ORF">ISP25_06765</name>
</gene>
<dbReference type="Proteomes" id="UP001620339">
    <property type="component" value="Unassembled WGS sequence"/>
</dbReference>
<comment type="catalytic activity">
    <reaction evidence="1 5 6">
        <text>[protein]-peptidylproline (omega=180) = [protein]-peptidylproline (omega=0)</text>
        <dbReference type="Rhea" id="RHEA:16237"/>
        <dbReference type="Rhea" id="RHEA-COMP:10747"/>
        <dbReference type="Rhea" id="RHEA-COMP:10748"/>
        <dbReference type="ChEBI" id="CHEBI:83833"/>
        <dbReference type="ChEBI" id="CHEBI:83834"/>
        <dbReference type="EC" id="5.2.1.8"/>
    </reaction>
</comment>
<dbReference type="SUPFAM" id="SSF54534">
    <property type="entry name" value="FKBP-like"/>
    <property type="match status" value="1"/>
</dbReference>
<dbReference type="InterPro" id="IPR001179">
    <property type="entry name" value="PPIase_FKBP_dom"/>
</dbReference>
<comment type="caution">
    <text evidence="9">The sequence shown here is derived from an EMBL/GenBank/DDBJ whole genome shotgun (WGS) entry which is preliminary data.</text>
</comment>
<evidence type="ECO:0000256" key="3">
    <source>
        <dbReference type="ARBA" id="ARBA00023110"/>
    </source>
</evidence>
<protein>
    <recommendedName>
        <fullName evidence="6">Peptidyl-prolyl cis-trans isomerase</fullName>
        <ecNumber evidence="6">5.2.1.8</ecNumber>
    </recommendedName>
</protein>
<dbReference type="PANTHER" id="PTHR43811:SF23">
    <property type="entry name" value="FKBP-TYPE 22 KDA PEPTIDYL-PROLYL CIS-TRANS ISOMERASE"/>
    <property type="match status" value="1"/>
</dbReference>
<dbReference type="Pfam" id="PF00254">
    <property type="entry name" value="FKBP_C"/>
    <property type="match status" value="1"/>
</dbReference>
<evidence type="ECO:0000313" key="9">
    <source>
        <dbReference type="EMBL" id="MFK2876765.1"/>
    </source>
</evidence>
<keyword evidence="7" id="KW-0732">Signal</keyword>
<dbReference type="Gene3D" id="3.10.50.40">
    <property type="match status" value="1"/>
</dbReference>
<feature type="domain" description="PPIase FKBP-type" evidence="8">
    <location>
        <begin position="52"/>
        <end position="148"/>
    </location>
</feature>
<evidence type="ECO:0000256" key="6">
    <source>
        <dbReference type="RuleBase" id="RU003915"/>
    </source>
</evidence>
<keyword evidence="3 5" id="KW-0697">Rotamase</keyword>
<feature type="chain" id="PRO_5047071147" description="Peptidyl-prolyl cis-trans isomerase" evidence="7">
    <location>
        <begin position="17"/>
        <end position="149"/>
    </location>
</feature>
<reference evidence="9 10" key="1">
    <citation type="submission" date="2020-10" db="EMBL/GenBank/DDBJ databases">
        <title>Phylogeny of dyella-like bacteria.</title>
        <authorList>
            <person name="Fu J."/>
        </authorList>
    </citation>
    <scope>NUCLEOTIDE SEQUENCE [LARGE SCALE GENOMIC DNA]</scope>
    <source>
        <strain evidence="9 10">KACC 19113</strain>
    </source>
</reference>
<dbReference type="EC" id="5.2.1.8" evidence="6"/>
<evidence type="ECO:0000313" key="10">
    <source>
        <dbReference type="Proteomes" id="UP001620339"/>
    </source>
</evidence>
<dbReference type="InterPro" id="IPR046357">
    <property type="entry name" value="PPIase_dom_sf"/>
</dbReference>
<keyword evidence="10" id="KW-1185">Reference proteome</keyword>
<comment type="similarity">
    <text evidence="2 6">Belongs to the FKBP-type PPIase family.</text>
</comment>
<organism evidence="9 10">
    <name type="scientific">Rhodanobacter hydrolyticus</name>
    <dbReference type="NCBI Taxonomy" id="2250595"/>
    <lineage>
        <taxon>Bacteria</taxon>
        <taxon>Pseudomonadati</taxon>
        <taxon>Pseudomonadota</taxon>
        <taxon>Gammaproteobacteria</taxon>
        <taxon>Lysobacterales</taxon>
        <taxon>Rhodanobacteraceae</taxon>
        <taxon>Rhodanobacter</taxon>
    </lineage>
</organism>
<evidence type="ECO:0000259" key="8">
    <source>
        <dbReference type="PROSITE" id="PS50059"/>
    </source>
</evidence>
<name>A0ABW8J5A7_9GAMM</name>
<dbReference type="PANTHER" id="PTHR43811">
    <property type="entry name" value="FKBP-TYPE PEPTIDYL-PROLYL CIS-TRANS ISOMERASE FKPA"/>
    <property type="match status" value="1"/>
</dbReference>
<evidence type="ECO:0000256" key="4">
    <source>
        <dbReference type="ARBA" id="ARBA00023235"/>
    </source>
</evidence>
<evidence type="ECO:0000256" key="7">
    <source>
        <dbReference type="SAM" id="SignalP"/>
    </source>
</evidence>
<dbReference type="RefSeq" id="WP_404612670.1">
    <property type="nucleotide sequence ID" value="NZ_JADIKK010000008.1"/>
</dbReference>